<proteinExistence type="predicted"/>
<comment type="caution">
    <text evidence="1">The sequence shown here is derived from an EMBL/GenBank/DDBJ whole genome shotgun (WGS) entry which is preliminary data.</text>
</comment>
<gene>
    <name evidence="1" type="ORF">L1987_19103</name>
</gene>
<organism evidence="1 2">
    <name type="scientific">Smallanthus sonchifolius</name>
    <dbReference type="NCBI Taxonomy" id="185202"/>
    <lineage>
        <taxon>Eukaryota</taxon>
        <taxon>Viridiplantae</taxon>
        <taxon>Streptophyta</taxon>
        <taxon>Embryophyta</taxon>
        <taxon>Tracheophyta</taxon>
        <taxon>Spermatophyta</taxon>
        <taxon>Magnoliopsida</taxon>
        <taxon>eudicotyledons</taxon>
        <taxon>Gunneridae</taxon>
        <taxon>Pentapetalae</taxon>
        <taxon>asterids</taxon>
        <taxon>campanulids</taxon>
        <taxon>Asterales</taxon>
        <taxon>Asteraceae</taxon>
        <taxon>Asteroideae</taxon>
        <taxon>Heliantheae alliance</taxon>
        <taxon>Millerieae</taxon>
        <taxon>Smallanthus</taxon>
    </lineage>
</organism>
<sequence length="94" mass="10752">MLRSFIRGVWHISDTISRNTVEVQMAGRGRGQSKGRGRRPNTRSHARDTTNMNTEPRALASEVTKVLQTTLPGIFDDALRRRICWNLVVHRIQV</sequence>
<protein>
    <submittedName>
        <fullName evidence="1">Uncharacterized protein</fullName>
    </submittedName>
</protein>
<dbReference type="Proteomes" id="UP001056120">
    <property type="component" value="Linkage Group LG06"/>
</dbReference>
<name>A0ACB9J244_9ASTR</name>
<evidence type="ECO:0000313" key="2">
    <source>
        <dbReference type="Proteomes" id="UP001056120"/>
    </source>
</evidence>
<accession>A0ACB9J244</accession>
<reference evidence="1 2" key="2">
    <citation type="journal article" date="2022" name="Mol. Ecol. Resour.">
        <title>The genomes of chicory, endive, great burdock and yacon provide insights into Asteraceae paleo-polyploidization history and plant inulin production.</title>
        <authorList>
            <person name="Fan W."/>
            <person name="Wang S."/>
            <person name="Wang H."/>
            <person name="Wang A."/>
            <person name="Jiang F."/>
            <person name="Liu H."/>
            <person name="Zhao H."/>
            <person name="Xu D."/>
            <person name="Zhang Y."/>
        </authorList>
    </citation>
    <scope>NUCLEOTIDE SEQUENCE [LARGE SCALE GENOMIC DNA]</scope>
    <source>
        <strain evidence="2">cv. Yunnan</strain>
        <tissue evidence="1">Leaves</tissue>
    </source>
</reference>
<evidence type="ECO:0000313" key="1">
    <source>
        <dbReference type="EMBL" id="KAI3814350.1"/>
    </source>
</evidence>
<dbReference type="EMBL" id="CM042023">
    <property type="protein sequence ID" value="KAI3814350.1"/>
    <property type="molecule type" value="Genomic_DNA"/>
</dbReference>
<keyword evidence="2" id="KW-1185">Reference proteome</keyword>
<reference evidence="2" key="1">
    <citation type="journal article" date="2022" name="Mol. Ecol. Resour.">
        <title>The genomes of chicory, endive, great burdock and yacon provide insights into Asteraceae palaeo-polyploidization history and plant inulin production.</title>
        <authorList>
            <person name="Fan W."/>
            <person name="Wang S."/>
            <person name="Wang H."/>
            <person name="Wang A."/>
            <person name="Jiang F."/>
            <person name="Liu H."/>
            <person name="Zhao H."/>
            <person name="Xu D."/>
            <person name="Zhang Y."/>
        </authorList>
    </citation>
    <scope>NUCLEOTIDE SEQUENCE [LARGE SCALE GENOMIC DNA]</scope>
    <source>
        <strain evidence="2">cv. Yunnan</strain>
    </source>
</reference>